<reference evidence="1" key="1">
    <citation type="journal article" date="2008" name="BMC Genomics">
        <title>Analysis of 4,664 high-quality sequence-finished poplar full-length cDNA clones and their utility for the discovery of genes responding to insect feeding.</title>
        <authorList>
            <person name="Ralph S.G."/>
            <person name="Chun H.J."/>
            <person name="Cooper D."/>
            <person name="Kirkpatrick R."/>
            <person name="Kolosova N."/>
            <person name="Gunter L."/>
            <person name="Tuskan G.A."/>
            <person name="Douglas C.J."/>
            <person name="Holt R.A."/>
            <person name="Jones S.J."/>
            <person name="Marra M.A."/>
            <person name="Bohlmann J."/>
        </authorList>
    </citation>
    <scope>NUCLEOTIDE SEQUENCE</scope>
    <source>
        <tissue evidence="1">Young and mature leaves</tissue>
    </source>
</reference>
<protein>
    <submittedName>
        <fullName evidence="1">Uncharacterized protein</fullName>
    </submittedName>
</protein>
<dbReference type="AlphaFoldDB" id="A9PH16"/>
<accession>A9PH16</accession>
<sequence>MGSRNPQQNSQEIGLLFFQGDRKGVGAHKNDRNEIGYEVIRKQLKSLV</sequence>
<organism evidence="1">
    <name type="scientific">Populus trichocarpa</name>
    <name type="common">Western balsam poplar</name>
    <name type="synonym">Populus balsamifera subsp. trichocarpa</name>
    <dbReference type="NCBI Taxonomy" id="3694"/>
    <lineage>
        <taxon>Eukaryota</taxon>
        <taxon>Viridiplantae</taxon>
        <taxon>Streptophyta</taxon>
        <taxon>Embryophyta</taxon>
        <taxon>Tracheophyta</taxon>
        <taxon>Spermatophyta</taxon>
        <taxon>Magnoliopsida</taxon>
        <taxon>eudicotyledons</taxon>
        <taxon>Gunneridae</taxon>
        <taxon>Pentapetalae</taxon>
        <taxon>rosids</taxon>
        <taxon>fabids</taxon>
        <taxon>Malpighiales</taxon>
        <taxon>Salicaceae</taxon>
        <taxon>Saliceae</taxon>
        <taxon>Populus</taxon>
    </lineage>
</organism>
<dbReference type="EMBL" id="EF147661">
    <property type="protein sequence ID" value="ABK95669.1"/>
    <property type="molecule type" value="mRNA"/>
</dbReference>
<evidence type="ECO:0000313" key="1">
    <source>
        <dbReference type="EMBL" id="ABK95669.1"/>
    </source>
</evidence>
<name>A9PH16_POPTR</name>
<proteinExistence type="evidence at transcript level"/>